<dbReference type="Pfam" id="PF22807">
    <property type="entry name" value="TrAA12"/>
    <property type="match status" value="2"/>
</dbReference>
<evidence type="ECO:0000256" key="1">
    <source>
        <dbReference type="SAM" id="MobiDB-lite"/>
    </source>
</evidence>
<dbReference type="SUPFAM" id="SSF50952">
    <property type="entry name" value="Soluble quinoprotein glucose dehydrogenase"/>
    <property type="match status" value="1"/>
</dbReference>
<name>A0A6J4IKJ4_9BACT</name>
<organism evidence="3">
    <name type="scientific">uncultured Adhaeribacter sp</name>
    <dbReference type="NCBI Taxonomy" id="448109"/>
    <lineage>
        <taxon>Bacteria</taxon>
        <taxon>Pseudomonadati</taxon>
        <taxon>Bacteroidota</taxon>
        <taxon>Cytophagia</taxon>
        <taxon>Cytophagales</taxon>
        <taxon>Hymenobacteraceae</taxon>
        <taxon>Adhaeribacter</taxon>
        <taxon>environmental samples</taxon>
    </lineage>
</organism>
<accession>A0A6J4IKJ4</accession>
<reference evidence="3" key="1">
    <citation type="submission" date="2020-02" db="EMBL/GenBank/DDBJ databases">
        <authorList>
            <person name="Meier V. D."/>
        </authorList>
    </citation>
    <scope>NUCLEOTIDE SEQUENCE</scope>
    <source>
        <strain evidence="3">AVDCRST_MAG95</strain>
    </source>
</reference>
<dbReference type="InterPro" id="IPR011042">
    <property type="entry name" value="6-blade_b-propeller_TolB-like"/>
</dbReference>
<protein>
    <submittedName>
        <fullName evidence="3">L-sorbosone dehydrogenase</fullName>
    </submittedName>
</protein>
<dbReference type="PANTHER" id="PTHR19328">
    <property type="entry name" value="HEDGEHOG-INTERACTING PROTEIN"/>
    <property type="match status" value="1"/>
</dbReference>
<evidence type="ECO:0000259" key="2">
    <source>
        <dbReference type="Pfam" id="PF22807"/>
    </source>
</evidence>
<proteinExistence type="predicted"/>
<dbReference type="PANTHER" id="PTHR19328:SF55">
    <property type="entry name" value="BLR6566 PROTEIN"/>
    <property type="match status" value="1"/>
</dbReference>
<sequence>MLITFVVGCQSNQKQAATETETAQTTPAETTMANDTLPKPFATPPTANTSKVIGWPTGKTPTAPAGFTVTKFADKLRNPRWVYVAPNGDVLVAESSTDKSVFTKVQDKLTGKSKSENTGGSANRITLFRDINRDGKPDLQKTFLGDLNQPLGMLVLNNAFYVANTDGLWKFPYQRDQDQITGKGQKILELPAGGYNNHWTRNIIANADGSKIYISVGSGSNVGENGLDEEKRRANILEINPDGSGERIYGSGLRNPVGMDWAPGTKTLYTVVNERDNLGDDLVPDYLTSVRDGGFYGWPFAYWGPHPDPRLEKEQQPDMVKKSLVPDVSLGAHTASLGLAFYDGNAFPGKYRNGAFIGQHGSWNHSKLVGYKVAFVPFKDGKPAGKPESFLTGFMADAAKSEVYGRPVGLAVLNDGSLLVADDAANTLWRVSAQ</sequence>
<feature type="region of interest" description="Disordered" evidence="1">
    <location>
        <begin position="13"/>
        <end position="57"/>
    </location>
</feature>
<dbReference type="InterPro" id="IPR054539">
    <property type="entry name" value="Beta-prop_PDH"/>
</dbReference>
<dbReference type="InterPro" id="IPR011041">
    <property type="entry name" value="Quinoprot_gluc/sorb_DH_b-prop"/>
</dbReference>
<dbReference type="AlphaFoldDB" id="A0A6J4IKJ4"/>
<evidence type="ECO:0000313" key="3">
    <source>
        <dbReference type="EMBL" id="CAA9252928.1"/>
    </source>
</evidence>
<gene>
    <name evidence="3" type="ORF">AVDCRST_MAG95-1962</name>
</gene>
<dbReference type="EMBL" id="CADCTJ010000612">
    <property type="protein sequence ID" value="CAA9252928.1"/>
    <property type="molecule type" value="Genomic_DNA"/>
</dbReference>
<feature type="domain" description="Pyrroloquinoline quinone-dependent pyranose dehydrogenase beta-propeller" evidence="2">
    <location>
        <begin position="323"/>
        <end position="432"/>
    </location>
</feature>
<feature type="compositionally biased region" description="Low complexity" evidence="1">
    <location>
        <begin position="16"/>
        <end position="33"/>
    </location>
</feature>
<feature type="domain" description="Pyrroloquinoline quinone-dependent pyranose dehydrogenase beta-propeller" evidence="2">
    <location>
        <begin position="62"/>
        <end position="278"/>
    </location>
</feature>
<dbReference type="Gene3D" id="2.120.10.30">
    <property type="entry name" value="TolB, C-terminal domain"/>
    <property type="match status" value="1"/>
</dbReference>